<sequence>MEKKIAIVTGGASGIGKAICCELIRSDVFVIIADINEADGVGLANELNQDNVTARFVYTDVTEFERVETLITDVHKEFGRIDYLFNNAGIAMYGELFDMSIDDWEEIVNINIWSVIYGTNVGYKIMKEQGFGHIINTASAAGLGPTPVSSAYSSTKHAIVGLTTSLHYEAEQFGVKVSTLCPTFVDTPIFDRAKAINIDKKVISKQVSKQKMMTPQHLAKLTLKGVHKNKPIICPIPLRNTMDLIFIIIPPLHRSLMRVVCKVSRKARINTDTTSL</sequence>
<evidence type="ECO:0000313" key="4">
    <source>
        <dbReference type="EMBL" id="SHG31712.1"/>
    </source>
</evidence>
<dbReference type="PANTHER" id="PTHR44229">
    <property type="entry name" value="15-HYDROXYPROSTAGLANDIN DEHYDROGENASE [NAD(+)]"/>
    <property type="match status" value="1"/>
</dbReference>
<dbReference type="Pfam" id="PF00106">
    <property type="entry name" value="adh_short"/>
    <property type="match status" value="1"/>
</dbReference>
<dbReference type="PRINTS" id="PR00080">
    <property type="entry name" value="SDRFAMILY"/>
</dbReference>
<dbReference type="InterPro" id="IPR002347">
    <property type="entry name" value="SDR_fam"/>
</dbReference>
<proteinExistence type="inferred from homology"/>
<evidence type="ECO:0000256" key="2">
    <source>
        <dbReference type="ARBA" id="ARBA00023002"/>
    </source>
</evidence>
<accession>A0A1M5ITQ2</accession>
<dbReference type="PANTHER" id="PTHR44229:SF4">
    <property type="entry name" value="15-HYDROXYPROSTAGLANDIN DEHYDROGENASE [NAD(+)]"/>
    <property type="match status" value="1"/>
</dbReference>
<reference evidence="4 5" key="1">
    <citation type="submission" date="2016-11" db="EMBL/GenBank/DDBJ databases">
        <authorList>
            <person name="Jaros S."/>
            <person name="Januszkiewicz K."/>
            <person name="Wedrychowicz H."/>
        </authorList>
    </citation>
    <scope>NUCLEOTIDE SEQUENCE [LARGE SCALE GENOMIC DNA]</scope>
    <source>
        <strain evidence="4 5">IBRC-M 10683</strain>
    </source>
</reference>
<evidence type="ECO:0000256" key="3">
    <source>
        <dbReference type="RuleBase" id="RU000363"/>
    </source>
</evidence>
<keyword evidence="5" id="KW-1185">Reference proteome</keyword>
<dbReference type="Proteomes" id="UP000183988">
    <property type="component" value="Unassembled WGS sequence"/>
</dbReference>
<dbReference type="PROSITE" id="PS00061">
    <property type="entry name" value="ADH_SHORT"/>
    <property type="match status" value="1"/>
</dbReference>
<comment type="similarity">
    <text evidence="1 3">Belongs to the short-chain dehydrogenases/reductases (SDR) family.</text>
</comment>
<dbReference type="CDD" id="cd05233">
    <property type="entry name" value="SDR_c"/>
    <property type="match status" value="1"/>
</dbReference>
<dbReference type="EMBL" id="FQVW01000026">
    <property type="protein sequence ID" value="SHG31712.1"/>
    <property type="molecule type" value="Genomic_DNA"/>
</dbReference>
<dbReference type="Gene3D" id="3.40.50.720">
    <property type="entry name" value="NAD(P)-binding Rossmann-like Domain"/>
    <property type="match status" value="1"/>
</dbReference>
<gene>
    <name evidence="4" type="ORF">SAMN05216225_10268</name>
</gene>
<dbReference type="GO" id="GO:0016616">
    <property type="term" value="F:oxidoreductase activity, acting on the CH-OH group of donors, NAD or NADP as acceptor"/>
    <property type="evidence" value="ECO:0007669"/>
    <property type="project" value="TreeGrafter"/>
</dbReference>
<dbReference type="STRING" id="930117.SAMN05216225_10268"/>
<evidence type="ECO:0000256" key="1">
    <source>
        <dbReference type="ARBA" id="ARBA00006484"/>
    </source>
</evidence>
<dbReference type="InterPro" id="IPR036291">
    <property type="entry name" value="NAD(P)-bd_dom_sf"/>
</dbReference>
<evidence type="ECO:0000313" key="5">
    <source>
        <dbReference type="Proteomes" id="UP000183988"/>
    </source>
</evidence>
<dbReference type="SUPFAM" id="SSF51735">
    <property type="entry name" value="NAD(P)-binding Rossmann-fold domains"/>
    <property type="match status" value="1"/>
</dbReference>
<dbReference type="PRINTS" id="PR00081">
    <property type="entry name" value="GDHRDH"/>
</dbReference>
<organism evidence="4 5">
    <name type="scientific">Ornithinibacillus halophilus</name>
    <dbReference type="NCBI Taxonomy" id="930117"/>
    <lineage>
        <taxon>Bacteria</taxon>
        <taxon>Bacillati</taxon>
        <taxon>Bacillota</taxon>
        <taxon>Bacilli</taxon>
        <taxon>Bacillales</taxon>
        <taxon>Bacillaceae</taxon>
        <taxon>Ornithinibacillus</taxon>
    </lineage>
</organism>
<dbReference type="InterPro" id="IPR020904">
    <property type="entry name" value="Sc_DH/Rdtase_CS"/>
</dbReference>
<name>A0A1M5ITQ2_9BACI</name>
<keyword evidence="2" id="KW-0560">Oxidoreductase</keyword>
<dbReference type="GO" id="GO:0005737">
    <property type="term" value="C:cytoplasm"/>
    <property type="evidence" value="ECO:0007669"/>
    <property type="project" value="TreeGrafter"/>
</dbReference>
<protein>
    <submittedName>
        <fullName evidence="4">Short-chain dehydrogenase</fullName>
    </submittedName>
</protein>
<dbReference type="AlphaFoldDB" id="A0A1M5ITQ2"/>